<evidence type="ECO:0000256" key="4">
    <source>
        <dbReference type="ARBA" id="ARBA00022692"/>
    </source>
</evidence>
<dbReference type="OrthoDB" id="7852837at2"/>
<evidence type="ECO:0000313" key="8">
    <source>
        <dbReference type="Proteomes" id="UP000269692"/>
    </source>
</evidence>
<accession>A0A3L7A6J4</accession>
<comment type="caution">
    <text evidence="7">The sequence shown here is derived from an EMBL/GenBank/DDBJ whole genome shotgun (WGS) entry which is preliminary data.</text>
</comment>
<dbReference type="PANTHER" id="PTHR34584:SF1">
    <property type="entry name" value="NA(+)_H(+) ANTIPORTER SUBUNIT E1"/>
    <property type="match status" value="1"/>
</dbReference>
<keyword evidence="5" id="KW-1133">Transmembrane helix</keyword>
<comment type="subcellular location">
    <subcellularLocation>
        <location evidence="1">Cell membrane</location>
        <topology evidence="1">Multi-pass membrane protein</topology>
    </subcellularLocation>
</comment>
<comment type="similarity">
    <text evidence="2">Belongs to the CPA3 antiporters (TC 2.A.63) subunit E family.</text>
</comment>
<keyword evidence="6" id="KW-0472">Membrane</keyword>
<protein>
    <submittedName>
        <fullName evidence="7">Sodium:proton antiporter</fullName>
    </submittedName>
</protein>
<dbReference type="AlphaFoldDB" id="A0A3L7A6J4"/>
<proteinExistence type="inferred from homology"/>
<organism evidence="7 8">
    <name type="scientific">Xanthobacter tagetidis</name>
    <dbReference type="NCBI Taxonomy" id="60216"/>
    <lineage>
        <taxon>Bacteria</taxon>
        <taxon>Pseudomonadati</taxon>
        <taxon>Pseudomonadota</taxon>
        <taxon>Alphaproteobacteria</taxon>
        <taxon>Hyphomicrobiales</taxon>
        <taxon>Xanthobacteraceae</taxon>
        <taxon>Xanthobacter</taxon>
    </lineage>
</organism>
<sequence length="172" mass="17595">MGQLFTAHGSARWLAFFAGWVMLGRVGPSDLAAGILIAALAALLSLRLLPPAPGRWRPAGVIAYGARFSAGALIAGWDVARRVTATPPRIAPGILTVPCAVPEGVPRDAFRALASLQPGTLPLVAPGAGLTLHCLDVTAPVAQAVEADAAAFLAMRAPAFDTPLATDGRHHG</sequence>
<dbReference type="Proteomes" id="UP000269692">
    <property type="component" value="Unassembled WGS sequence"/>
</dbReference>
<keyword evidence="8" id="KW-1185">Reference proteome</keyword>
<evidence type="ECO:0000256" key="5">
    <source>
        <dbReference type="ARBA" id="ARBA00022989"/>
    </source>
</evidence>
<dbReference type="GO" id="GO:0005886">
    <property type="term" value="C:plasma membrane"/>
    <property type="evidence" value="ECO:0007669"/>
    <property type="project" value="UniProtKB-SubCell"/>
</dbReference>
<dbReference type="PANTHER" id="PTHR34584">
    <property type="entry name" value="NA(+)/H(+) ANTIPORTER SUBUNIT E1"/>
    <property type="match status" value="1"/>
</dbReference>
<dbReference type="GO" id="GO:0008324">
    <property type="term" value="F:monoatomic cation transmembrane transporter activity"/>
    <property type="evidence" value="ECO:0007669"/>
    <property type="project" value="InterPro"/>
</dbReference>
<keyword evidence="4" id="KW-0812">Transmembrane</keyword>
<dbReference type="InterPro" id="IPR002758">
    <property type="entry name" value="Cation_antiport_E"/>
</dbReference>
<dbReference type="EMBL" id="RCTF01000016">
    <property type="protein sequence ID" value="RLP75181.1"/>
    <property type="molecule type" value="Genomic_DNA"/>
</dbReference>
<gene>
    <name evidence="7" type="ORF">D9R14_17540</name>
</gene>
<evidence type="ECO:0000256" key="3">
    <source>
        <dbReference type="ARBA" id="ARBA00022475"/>
    </source>
</evidence>
<evidence type="ECO:0000256" key="6">
    <source>
        <dbReference type="ARBA" id="ARBA00023136"/>
    </source>
</evidence>
<dbReference type="Pfam" id="PF01899">
    <property type="entry name" value="MNHE"/>
    <property type="match status" value="1"/>
</dbReference>
<evidence type="ECO:0000256" key="2">
    <source>
        <dbReference type="ARBA" id="ARBA00006228"/>
    </source>
</evidence>
<keyword evidence="3" id="KW-1003">Cell membrane</keyword>
<reference evidence="7 8" key="1">
    <citation type="submission" date="2018-10" db="EMBL/GenBank/DDBJ databases">
        <title>Xanthobacter tagetidis genome sequencing and assembly.</title>
        <authorList>
            <person name="Maclea K.S."/>
            <person name="Goen A.E."/>
            <person name="Fatima S.A."/>
        </authorList>
    </citation>
    <scope>NUCLEOTIDE SEQUENCE [LARGE SCALE GENOMIC DNA]</scope>
    <source>
        <strain evidence="7 8">ATCC 700314</strain>
    </source>
</reference>
<name>A0A3L7A6J4_9HYPH</name>
<dbReference type="RefSeq" id="WP_121624647.1">
    <property type="nucleotide sequence ID" value="NZ_JACIIW010000011.1"/>
</dbReference>
<evidence type="ECO:0000256" key="1">
    <source>
        <dbReference type="ARBA" id="ARBA00004651"/>
    </source>
</evidence>
<evidence type="ECO:0000313" key="7">
    <source>
        <dbReference type="EMBL" id="RLP75181.1"/>
    </source>
</evidence>